<proteinExistence type="predicted"/>
<sequence>MMSSPSTFLWSDVWLLTSICLAGPRGSAVSLETIIGVGDGINHAIFTPSEVNGGFSRLQRAGIIRVHEDGCSLTPAGEKLVTPSLKKPLSLAKRMEHIRKQLGAEDWKPGTDPHAADDAETEVRYVDDAMFDAAYKAYKNSMKRTKKKK</sequence>
<dbReference type="AlphaFoldDB" id="A0A366HM92"/>
<accession>A0A366HM92</accession>
<dbReference type="Proteomes" id="UP000253426">
    <property type="component" value="Unassembled WGS sequence"/>
</dbReference>
<keyword evidence="2" id="KW-1185">Reference proteome</keyword>
<reference evidence="1 2" key="1">
    <citation type="submission" date="2018-06" db="EMBL/GenBank/DDBJ databases">
        <title>Genomic Encyclopedia of Type Strains, Phase IV (KMG-IV): sequencing the most valuable type-strain genomes for metagenomic binning, comparative biology and taxonomic classification.</title>
        <authorList>
            <person name="Goeker M."/>
        </authorList>
    </citation>
    <scope>NUCLEOTIDE SEQUENCE [LARGE SCALE GENOMIC DNA]</scope>
    <source>
        <strain evidence="1 2">DSM 25532</strain>
    </source>
</reference>
<name>A0A366HM92_9BACT</name>
<dbReference type="RefSeq" id="WP_113958691.1">
    <property type="nucleotide sequence ID" value="NZ_QNRR01000004.1"/>
</dbReference>
<organism evidence="1 2">
    <name type="scientific">Roseimicrobium gellanilyticum</name>
    <dbReference type="NCBI Taxonomy" id="748857"/>
    <lineage>
        <taxon>Bacteria</taxon>
        <taxon>Pseudomonadati</taxon>
        <taxon>Verrucomicrobiota</taxon>
        <taxon>Verrucomicrobiia</taxon>
        <taxon>Verrucomicrobiales</taxon>
        <taxon>Verrucomicrobiaceae</taxon>
        <taxon>Roseimicrobium</taxon>
    </lineage>
</organism>
<protein>
    <submittedName>
        <fullName evidence="1">Uncharacterized protein</fullName>
    </submittedName>
</protein>
<dbReference type="OrthoDB" id="839778at2"/>
<dbReference type="EMBL" id="QNRR01000004">
    <property type="protein sequence ID" value="RBP44268.1"/>
    <property type="molecule type" value="Genomic_DNA"/>
</dbReference>
<comment type="caution">
    <text evidence="1">The sequence shown here is derived from an EMBL/GenBank/DDBJ whole genome shotgun (WGS) entry which is preliminary data.</text>
</comment>
<evidence type="ECO:0000313" key="2">
    <source>
        <dbReference type="Proteomes" id="UP000253426"/>
    </source>
</evidence>
<gene>
    <name evidence="1" type="ORF">DES53_10487</name>
</gene>
<evidence type="ECO:0000313" key="1">
    <source>
        <dbReference type="EMBL" id="RBP44268.1"/>
    </source>
</evidence>